<feature type="transmembrane region" description="Helical" evidence="1">
    <location>
        <begin position="29"/>
        <end position="46"/>
    </location>
</feature>
<organism evidence="2 3">
    <name type="scientific">Pseudopedobacter beijingensis</name>
    <dbReference type="NCBI Taxonomy" id="1207056"/>
    <lineage>
        <taxon>Bacteria</taxon>
        <taxon>Pseudomonadati</taxon>
        <taxon>Bacteroidota</taxon>
        <taxon>Sphingobacteriia</taxon>
        <taxon>Sphingobacteriales</taxon>
        <taxon>Sphingobacteriaceae</taxon>
        <taxon>Pseudopedobacter</taxon>
    </lineage>
</organism>
<keyword evidence="1" id="KW-1133">Transmembrane helix</keyword>
<gene>
    <name evidence="2" type="ORF">ACFSAH_16660</name>
</gene>
<keyword evidence="1" id="KW-0812">Transmembrane</keyword>
<evidence type="ECO:0000313" key="2">
    <source>
        <dbReference type="EMBL" id="MFD1631508.1"/>
    </source>
</evidence>
<dbReference type="Gene3D" id="1.25.40.10">
    <property type="entry name" value="Tetratricopeptide repeat domain"/>
    <property type="match status" value="1"/>
</dbReference>
<keyword evidence="1" id="KW-0472">Membrane</keyword>
<proteinExistence type="predicted"/>
<dbReference type="EMBL" id="JBHUDG010000048">
    <property type="protein sequence ID" value="MFD1631508.1"/>
    <property type="molecule type" value="Genomic_DNA"/>
</dbReference>
<keyword evidence="3" id="KW-1185">Reference proteome</keyword>
<sequence length="188" mass="21824">MPNFIRIILAAVILGAAVTLMVFSHWGWGILLVFVALLVFVTYIFNEKMLMAQWHLRKENMDKAQQWLNKINNYEKELYKGQWGYYHLLIGLIESRTSPMKSEKYFKKALQFGLTMDHNIALANLSLAGVEMAKRNKREAQRLLKEAEKADKNKLMAEQIKMMKGQMSMLDKTQMVQGGRGRGGFRQY</sequence>
<reference evidence="3" key="1">
    <citation type="journal article" date="2019" name="Int. J. Syst. Evol. Microbiol.">
        <title>The Global Catalogue of Microorganisms (GCM) 10K type strain sequencing project: providing services to taxonomists for standard genome sequencing and annotation.</title>
        <authorList>
            <consortium name="The Broad Institute Genomics Platform"/>
            <consortium name="The Broad Institute Genome Sequencing Center for Infectious Disease"/>
            <person name="Wu L."/>
            <person name="Ma J."/>
        </authorList>
    </citation>
    <scope>NUCLEOTIDE SEQUENCE [LARGE SCALE GENOMIC DNA]</scope>
    <source>
        <strain evidence="3">CCUG 53762</strain>
    </source>
</reference>
<dbReference type="InterPro" id="IPR011990">
    <property type="entry name" value="TPR-like_helical_dom_sf"/>
</dbReference>
<comment type="caution">
    <text evidence="2">The sequence shown here is derived from an EMBL/GenBank/DDBJ whole genome shotgun (WGS) entry which is preliminary data.</text>
</comment>
<evidence type="ECO:0000313" key="3">
    <source>
        <dbReference type="Proteomes" id="UP001597118"/>
    </source>
</evidence>
<protein>
    <submittedName>
        <fullName evidence="2">DUF2892 domain-containing protein</fullName>
    </submittedName>
</protein>
<dbReference type="SUPFAM" id="SSF81901">
    <property type="entry name" value="HCP-like"/>
    <property type="match status" value="1"/>
</dbReference>
<accession>A0ABW4IGZ5</accession>
<evidence type="ECO:0000256" key="1">
    <source>
        <dbReference type="SAM" id="Phobius"/>
    </source>
</evidence>
<name>A0ABW4IGZ5_9SPHI</name>
<dbReference type="Proteomes" id="UP001597118">
    <property type="component" value="Unassembled WGS sequence"/>
</dbReference>
<feature type="transmembrane region" description="Helical" evidence="1">
    <location>
        <begin position="7"/>
        <end position="23"/>
    </location>
</feature>
<dbReference type="RefSeq" id="WP_379663876.1">
    <property type="nucleotide sequence ID" value="NZ_JBHUDG010000048.1"/>
</dbReference>